<evidence type="ECO:0000256" key="1">
    <source>
        <dbReference type="ARBA" id="ARBA00009437"/>
    </source>
</evidence>
<evidence type="ECO:0000313" key="6">
    <source>
        <dbReference type="EMBL" id="RSZ61402.1"/>
    </source>
</evidence>
<dbReference type="PANTHER" id="PTHR30126:SF40">
    <property type="entry name" value="HTH-TYPE TRANSCRIPTIONAL REGULATOR GLTR"/>
    <property type="match status" value="1"/>
</dbReference>
<dbReference type="Gene3D" id="1.10.10.10">
    <property type="entry name" value="Winged helix-like DNA-binding domain superfamily/Winged helix DNA-binding domain"/>
    <property type="match status" value="1"/>
</dbReference>
<keyword evidence="7" id="KW-1185">Reference proteome</keyword>
<dbReference type="GO" id="GO:0003700">
    <property type="term" value="F:DNA-binding transcription factor activity"/>
    <property type="evidence" value="ECO:0007669"/>
    <property type="project" value="InterPro"/>
</dbReference>
<proteinExistence type="inferred from homology"/>
<name>A0A430HV92_9CORY</name>
<evidence type="ECO:0000256" key="2">
    <source>
        <dbReference type="ARBA" id="ARBA00023015"/>
    </source>
</evidence>
<comment type="similarity">
    <text evidence="1">Belongs to the LysR transcriptional regulatory family.</text>
</comment>
<keyword evidence="3" id="KW-0238">DNA-binding</keyword>
<dbReference type="Pfam" id="PF00126">
    <property type="entry name" value="HTH_1"/>
    <property type="match status" value="1"/>
</dbReference>
<evidence type="ECO:0000256" key="4">
    <source>
        <dbReference type="ARBA" id="ARBA00023163"/>
    </source>
</evidence>
<evidence type="ECO:0000259" key="5">
    <source>
        <dbReference type="PROSITE" id="PS50931"/>
    </source>
</evidence>
<comment type="caution">
    <text evidence="6">The sequence shown here is derived from an EMBL/GenBank/DDBJ whole genome shotgun (WGS) entry which is preliminary data.</text>
</comment>
<dbReference type="PANTHER" id="PTHR30126">
    <property type="entry name" value="HTH-TYPE TRANSCRIPTIONAL REGULATOR"/>
    <property type="match status" value="1"/>
</dbReference>
<dbReference type="AlphaFoldDB" id="A0A430HV92"/>
<dbReference type="SUPFAM" id="SSF53850">
    <property type="entry name" value="Periplasmic binding protein-like II"/>
    <property type="match status" value="1"/>
</dbReference>
<dbReference type="Proteomes" id="UP000274907">
    <property type="component" value="Unassembled WGS sequence"/>
</dbReference>
<dbReference type="OrthoDB" id="9789529at2"/>
<feature type="domain" description="HTH lysR-type" evidence="5">
    <location>
        <begin position="1"/>
        <end position="58"/>
    </location>
</feature>
<protein>
    <submittedName>
        <fullName evidence="6">LysR family transcriptional regulator</fullName>
    </submittedName>
</protein>
<sequence length="295" mass="31369">MDRRSLEFFRAVAEEGSVSGAAQRMFVTQPAVSKQISRLEAGLGLKLFHRTSAGMALTSAGEALYDLGGDVLTRFERIEGALKLMFAERPALRLASPHTTASVLITPFMAATDAPISDLLIVNAPEVDGLLDRDVDMAVSTLRPPPHRHQMVVAPLTIFVQGTPSAMAARFGDSPVADLEKLSSDPLLAPRTGVHVVVEEAGARLGESLQIRGVATGLVAQALAANDHGLALVTEQVSFGLKGLPAYAGGRPVVVSLYASWDAQHYAAAGLRELAEDFRQWLSVTPPWGPFPEVA</sequence>
<dbReference type="RefSeq" id="WP_126121875.1">
    <property type="nucleotide sequence ID" value="NZ_RXHJ01000022.1"/>
</dbReference>
<dbReference type="GO" id="GO:0000976">
    <property type="term" value="F:transcription cis-regulatory region binding"/>
    <property type="evidence" value="ECO:0007669"/>
    <property type="project" value="TreeGrafter"/>
</dbReference>
<dbReference type="SUPFAM" id="SSF46785">
    <property type="entry name" value="Winged helix' DNA-binding domain"/>
    <property type="match status" value="1"/>
</dbReference>
<dbReference type="InterPro" id="IPR000847">
    <property type="entry name" value="LysR_HTH_N"/>
</dbReference>
<evidence type="ECO:0000313" key="7">
    <source>
        <dbReference type="Proteomes" id="UP000274907"/>
    </source>
</evidence>
<gene>
    <name evidence="6" type="ORF">EAH68_13540</name>
</gene>
<dbReference type="InterPro" id="IPR036390">
    <property type="entry name" value="WH_DNA-bd_sf"/>
</dbReference>
<keyword evidence="2" id="KW-0805">Transcription regulation</keyword>
<evidence type="ECO:0000256" key="3">
    <source>
        <dbReference type="ARBA" id="ARBA00023125"/>
    </source>
</evidence>
<dbReference type="FunFam" id="1.10.10.10:FF:000001">
    <property type="entry name" value="LysR family transcriptional regulator"/>
    <property type="match status" value="1"/>
</dbReference>
<accession>A0A430HV92</accession>
<dbReference type="EMBL" id="RXHJ01000022">
    <property type="protein sequence ID" value="RSZ61402.1"/>
    <property type="molecule type" value="Genomic_DNA"/>
</dbReference>
<reference evidence="6 7" key="1">
    <citation type="submission" date="2018-12" db="EMBL/GenBank/DDBJ databases">
        <title>YIM 101343 draft genome.</title>
        <authorList>
            <person name="Chen X."/>
        </authorList>
    </citation>
    <scope>NUCLEOTIDE SEQUENCE [LARGE SCALE GENOMIC DNA]</scope>
    <source>
        <strain evidence="6 7">YIM 101343</strain>
    </source>
</reference>
<keyword evidence="4" id="KW-0804">Transcription</keyword>
<dbReference type="PRINTS" id="PR00039">
    <property type="entry name" value="HTHLYSR"/>
</dbReference>
<dbReference type="PROSITE" id="PS50931">
    <property type="entry name" value="HTH_LYSR"/>
    <property type="match status" value="1"/>
</dbReference>
<dbReference type="InterPro" id="IPR036388">
    <property type="entry name" value="WH-like_DNA-bd_sf"/>
</dbReference>
<organism evidence="6 7">
    <name type="scientific">Corynebacterium hylobatis</name>
    <dbReference type="NCBI Taxonomy" id="1859290"/>
    <lineage>
        <taxon>Bacteria</taxon>
        <taxon>Bacillati</taxon>
        <taxon>Actinomycetota</taxon>
        <taxon>Actinomycetes</taxon>
        <taxon>Mycobacteriales</taxon>
        <taxon>Corynebacteriaceae</taxon>
        <taxon>Corynebacterium</taxon>
    </lineage>
</organism>